<accession>A0A1H7IPB0</accession>
<dbReference type="InterPro" id="IPR050177">
    <property type="entry name" value="Lipid_A_modif_metabolic_enz"/>
</dbReference>
<name>A0A1H7IPB0_9HYPH</name>
<sequence>MAQRILVTGAAGYIGCILIPDLLREGHQVIALDTYNRNDTVLAQLCADPNFEPVRGDARDESVMKSLVARADVVIPLAALVGAPLCKQDPIGAVTTNLDAVRLAVKLLSPSQRIVYPTTNSGYGVGTKGEMCTEETPLNPISLYGTTKCDAEKAVLDNGNGITLRLATVFGMAPRMRVDLLVNDFTYRAVTDRAVVIFEGNFKRNYIHVRDVSKAFRHMLANYDKLNNNAFNVGLSDANLSKLELCERIKRFIPEFSYLESPIGEDPDKRDYIVSNAKIEASGWSPDHSLDAGIQELIRGYRMIRNSKFSNV</sequence>
<dbReference type="Proteomes" id="UP000199664">
    <property type="component" value="Unassembled WGS sequence"/>
</dbReference>
<gene>
    <name evidence="2" type="ORF">SAMN04515666_1011065</name>
</gene>
<evidence type="ECO:0000313" key="3">
    <source>
        <dbReference type="Proteomes" id="UP000199664"/>
    </source>
</evidence>
<dbReference type="InterPro" id="IPR036291">
    <property type="entry name" value="NAD(P)-bd_dom_sf"/>
</dbReference>
<dbReference type="OrthoDB" id="9795501at2"/>
<dbReference type="Pfam" id="PF01370">
    <property type="entry name" value="Epimerase"/>
    <property type="match status" value="1"/>
</dbReference>
<proteinExistence type="predicted"/>
<dbReference type="EMBL" id="FOAN01000001">
    <property type="protein sequence ID" value="SEK64319.1"/>
    <property type="molecule type" value="Genomic_DNA"/>
</dbReference>
<dbReference type="PANTHER" id="PTHR43245:SF23">
    <property type="entry name" value="NAD(P)-BINDING DOMAIN-CONTAINING PROTEIN"/>
    <property type="match status" value="1"/>
</dbReference>
<dbReference type="SUPFAM" id="SSF51735">
    <property type="entry name" value="NAD(P)-binding Rossmann-fold domains"/>
    <property type="match status" value="1"/>
</dbReference>
<dbReference type="Gene3D" id="3.40.50.720">
    <property type="entry name" value="NAD(P)-binding Rossmann-like Domain"/>
    <property type="match status" value="1"/>
</dbReference>
<dbReference type="CDD" id="cd08946">
    <property type="entry name" value="SDR_e"/>
    <property type="match status" value="1"/>
</dbReference>
<evidence type="ECO:0000259" key="1">
    <source>
        <dbReference type="Pfam" id="PF01370"/>
    </source>
</evidence>
<dbReference type="STRING" id="1036779.SAMN04515666_1011065"/>
<reference evidence="3" key="1">
    <citation type="submission" date="2016-10" db="EMBL/GenBank/DDBJ databases">
        <authorList>
            <person name="Varghese N."/>
            <person name="Submissions S."/>
        </authorList>
    </citation>
    <scope>NUCLEOTIDE SEQUENCE [LARGE SCALE GENOMIC DNA]</scope>
    <source>
        <strain evidence="3">LMG 26383,CCUG 61248,R- 45681</strain>
    </source>
</reference>
<protein>
    <submittedName>
        <fullName evidence="2">Nucleoside-diphosphate-sugar epimerase</fullName>
    </submittedName>
</protein>
<keyword evidence="3" id="KW-1185">Reference proteome</keyword>
<dbReference type="AlphaFoldDB" id="A0A1H7IPB0"/>
<organism evidence="2 3">
    <name type="scientific">Bosea lupini</name>
    <dbReference type="NCBI Taxonomy" id="1036779"/>
    <lineage>
        <taxon>Bacteria</taxon>
        <taxon>Pseudomonadati</taxon>
        <taxon>Pseudomonadota</taxon>
        <taxon>Alphaproteobacteria</taxon>
        <taxon>Hyphomicrobiales</taxon>
        <taxon>Boseaceae</taxon>
        <taxon>Bosea</taxon>
    </lineage>
</organism>
<dbReference type="InterPro" id="IPR001509">
    <property type="entry name" value="Epimerase_deHydtase"/>
</dbReference>
<dbReference type="PANTHER" id="PTHR43245">
    <property type="entry name" value="BIFUNCTIONAL POLYMYXIN RESISTANCE PROTEIN ARNA"/>
    <property type="match status" value="1"/>
</dbReference>
<evidence type="ECO:0000313" key="2">
    <source>
        <dbReference type="EMBL" id="SEK64319.1"/>
    </source>
</evidence>
<feature type="domain" description="NAD-dependent epimerase/dehydratase" evidence="1">
    <location>
        <begin position="5"/>
        <end position="234"/>
    </location>
</feature>